<dbReference type="GO" id="GO:0003677">
    <property type="term" value="F:DNA binding"/>
    <property type="evidence" value="ECO:0007669"/>
    <property type="project" value="InterPro"/>
</dbReference>
<dbReference type="AlphaFoldDB" id="A0A317F3X9"/>
<gene>
    <name evidence="1" type="ORF">DF947_06160</name>
</gene>
<reference evidence="2" key="1">
    <citation type="submission" date="2018-05" db="EMBL/GenBank/DDBJ databases">
        <title>Pedobacter paludis sp. nov., isolated from wetland soil.</title>
        <authorList>
            <person name="Zhang Y."/>
        </authorList>
    </citation>
    <scope>NUCLEOTIDE SEQUENCE [LARGE SCALE GENOMIC DNA]</scope>
    <source>
        <strain evidence="2">R-8</strain>
    </source>
</reference>
<sequence>MSNKKHALPPEEYLKKLGERVRSLRVSKGYTNYDKFAYEHDIDRSQWGRFETGKDLRYTSLLQIVSVFDMTLEEFFSEGF</sequence>
<name>A0A317F3X9_9SPHI</name>
<organism evidence="1 2">
    <name type="scientific">Pedobacter paludis</name>
    <dbReference type="NCBI Taxonomy" id="2203212"/>
    <lineage>
        <taxon>Bacteria</taxon>
        <taxon>Pseudomonadati</taxon>
        <taxon>Bacteroidota</taxon>
        <taxon>Sphingobacteriia</taxon>
        <taxon>Sphingobacteriales</taxon>
        <taxon>Sphingobacteriaceae</taxon>
        <taxon>Pedobacter</taxon>
    </lineage>
</organism>
<evidence type="ECO:0000313" key="1">
    <source>
        <dbReference type="EMBL" id="PWS33043.1"/>
    </source>
</evidence>
<proteinExistence type="predicted"/>
<keyword evidence="2" id="KW-1185">Reference proteome</keyword>
<dbReference type="EMBL" id="QGNY01000002">
    <property type="protein sequence ID" value="PWS33043.1"/>
    <property type="molecule type" value="Genomic_DNA"/>
</dbReference>
<evidence type="ECO:0000313" key="2">
    <source>
        <dbReference type="Proteomes" id="UP000245391"/>
    </source>
</evidence>
<accession>A0A317F3X9</accession>
<comment type="caution">
    <text evidence="1">The sequence shown here is derived from an EMBL/GenBank/DDBJ whole genome shotgun (WGS) entry which is preliminary data.</text>
</comment>
<dbReference type="Gene3D" id="1.10.260.40">
    <property type="entry name" value="lambda repressor-like DNA-binding domains"/>
    <property type="match status" value="1"/>
</dbReference>
<dbReference type="InterPro" id="IPR010982">
    <property type="entry name" value="Lambda_DNA-bd_dom_sf"/>
</dbReference>
<dbReference type="OrthoDB" id="674942at2"/>
<dbReference type="SUPFAM" id="SSF47413">
    <property type="entry name" value="lambda repressor-like DNA-binding domains"/>
    <property type="match status" value="1"/>
</dbReference>
<protein>
    <submittedName>
        <fullName evidence="1">Transcriptional regulator</fullName>
    </submittedName>
</protein>
<dbReference type="Proteomes" id="UP000245391">
    <property type="component" value="Unassembled WGS sequence"/>
</dbReference>